<keyword evidence="8" id="KW-0378">Hydrolase</keyword>
<keyword evidence="4" id="KW-0540">Nuclease</keyword>
<dbReference type="SUPFAM" id="SSF53098">
    <property type="entry name" value="Ribonuclease H-like"/>
    <property type="match status" value="1"/>
</dbReference>
<dbReference type="InterPro" id="IPR050951">
    <property type="entry name" value="Retrovirus_Pol_polyprotein"/>
</dbReference>
<dbReference type="GO" id="GO:0004519">
    <property type="term" value="F:endonuclease activity"/>
    <property type="evidence" value="ECO:0007669"/>
    <property type="project" value="UniProtKB-KW"/>
</dbReference>
<keyword evidence="13" id="KW-0239">DNA-directed DNA polymerase</keyword>
<dbReference type="Pfam" id="PF17921">
    <property type="entry name" value="Integrase_H2C2"/>
    <property type="match status" value="1"/>
</dbReference>
<dbReference type="Pfam" id="PF03184">
    <property type="entry name" value="DDE_1"/>
    <property type="match status" value="1"/>
</dbReference>
<dbReference type="Gene3D" id="1.10.340.70">
    <property type="match status" value="1"/>
</dbReference>
<dbReference type="InterPro" id="IPR056924">
    <property type="entry name" value="SH3_Tf2-1"/>
</dbReference>
<dbReference type="GO" id="GO:0004190">
    <property type="term" value="F:aspartic-type endopeptidase activity"/>
    <property type="evidence" value="ECO:0007669"/>
    <property type="project" value="UniProtKB-KW"/>
</dbReference>
<keyword evidence="14" id="KW-0238">DNA-binding</keyword>
<organism evidence="17 18">
    <name type="scientific">Erysiphe pulchra</name>
    <dbReference type="NCBI Taxonomy" id="225359"/>
    <lineage>
        <taxon>Eukaryota</taxon>
        <taxon>Fungi</taxon>
        <taxon>Dikarya</taxon>
        <taxon>Ascomycota</taxon>
        <taxon>Pezizomycotina</taxon>
        <taxon>Leotiomycetes</taxon>
        <taxon>Erysiphales</taxon>
        <taxon>Erysiphaceae</taxon>
        <taxon>Erysiphe</taxon>
    </lineage>
</organism>
<name>A0A2S4PKR9_9PEZI</name>
<dbReference type="InterPro" id="IPR043502">
    <property type="entry name" value="DNA/RNA_pol_sf"/>
</dbReference>
<sequence length="1196" mass="136931">SKNGWTTNELGLEWLKHFDRYTKTRHVGVYRLLILDGHESHNSQEFKDFCEENKIITLCMPPHSSHILQPLDVCCFAVLKVRYSQRIRALAQRRVFHIDKIGFLPAFRNAFFETFTEANIRSSFRGAGLTSPGLPLQETLWQSRTPSNTLEFGSQTKLVQNKLGSSPSSVKDGFLQLVKGAELMLHQNTLMVARIQELEELNDELTKRKGRKRKWIQTGGVLKFSETSQAVTSESPLAQQSRKKAYGGDNQDMCQDISRTLGGQTRYQVPEQLVYHLTQQSAKRISGLRLLAKGILAAAAKNASFTLQVKPANPYDAKLVEAVLDNAKVYAAGREDKEIIDKTFDKLHEQSRLYWTKIATPFSFPVFVIFKNSNGVIKGRPVIDIRALNHIAIPDAYPIPTKMDIIAAVSGCKYISTIDCASFFYQWKVAQKHQHRLTVSSHRGQETFSCAVMGFRNSPAYIQRVIDTILRQERDFARAYMDDILIFSKSFDEHIKHFKIVFTKLLKHNIHLSPKKCFLNYPSVALLGQRVDALGLSSSEDKLQAISKLTFPCTLKQLEYYLCLTSWLRQYISHYAKRAAALQAQKMKLYQILRTKGISTGPKRAREASRLYLENPTHEEIESFRSLQEAFKNVKMLVHFNPEKRLYLDIDSSGKEVGVLNPILSRLLKPAETRYWPTELEIAGLCWVIAKIRYLIESSKHRTIIYTDHQSLIQIATQTSRTTTSLVRLNPRHLRSSEYLSQFRLEENQSLESNAAILPFECIREILYAKPDAIHQERRRVIPKTLEREIFTFAHDQLGHIGFDRTHQRIVASFYVFDITKKLRNFIYHCHQCRVSSTPRHQPYGNFQPILTPPYLFHTISIDFILALPKTPDLLDCALTVTDKLSKAITIIPGRLNWTASQWGNALIQHLLTILWGVQRAIISDRDRKFISEVWRDMMDMLGVKLLFSTVWHLQIDGASERTNQTVEIALRYYLASLENRELWPREIPNITATLSNSTSRGTGVTSIAIMYGARIKEPLDIASDAIVELIEEIPQRRAASVPVYPIEPANNSKYKPALIEAIDAIKFAAIFMKRQYDNKHKPIFFNVGDYVPLRLHRDYNIPGVSERNTKIEQQSAGPFKIIERIGRLPYKLELPPAMKIHPVVSIAHLEPAPNPNSDPFERPFAQTIIQNSNLIPERILRKRTLRRRGGGTMTS</sequence>
<evidence type="ECO:0000256" key="8">
    <source>
        <dbReference type="ARBA" id="ARBA00022801"/>
    </source>
</evidence>
<dbReference type="Pfam" id="PF17917">
    <property type="entry name" value="RT_RNaseH"/>
    <property type="match status" value="1"/>
</dbReference>
<dbReference type="Gene3D" id="3.30.70.270">
    <property type="match status" value="2"/>
</dbReference>
<dbReference type="EMBL" id="PEDP01002495">
    <property type="protein sequence ID" value="POS82631.1"/>
    <property type="molecule type" value="Genomic_DNA"/>
</dbReference>
<evidence type="ECO:0000256" key="9">
    <source>
        <dbReference type="ARBA" id="ARBA00022842"/>
    </source>
</evidence>
<keyword evidence="5" id="KW-0479">Metal-binding</keyword>
<dbReference type="PANTHER" id="PTHR37984:SF5">
    <property type="entry name" value="PROTEIN NYNRIN-LIKE"/>
    <property type="match status" value="1"/>
</dbReference>
<keyword evidence="9" id="KW-0460">Magnesium</keyword>
<dbReference type="Pfam" id="PF24626">
    <property type="entry name" value="SH3_Tf2-1"/>
    <property type="match status" value="1"/>
</dbReference>
<dbReference type="InterPro" id="IPR000477">
    <property type="entry name" value="RT_dom"/>
</dbReference>
<accession>A0A2S4PKR9</accession>
<dbReference type="InterPro" id="IPR041588">
    <property type="entry name" value="Integrase_H2C2"/>
</dbReference>
<dbReference type="GO" id="GO:0003887">
    <property type="term" value="F:DNA-directed DNA polymerase activity"/>
    <property type="evidence" value="ECO:0007669"/>
    <property type="project" value="UniProtKB-KW"/>
</dbReference>
<evidence type="ECO:0000256" key="5">
    <source>
        <dbReference type="ARBA" id="ARBA00022723"/>
    </source>
</evidence>
<evidence type="ECO:0000256" key="14">
    <source>
        <dbReference type="ARBA" id="ARBA00023125"/>
    </source>
</evidence>
<keyword evidence="10" id="KW-0694">RNA-binding</keyword>
<keyword evidence="1" id="KW-0645">Protease</keyword>
<evidence type="ECO:0000256" key="11">
    <source>
        <dbReference type="ARBA" id="ARBA00022908"/>
    </source>
</evidence>
<comment type="caution">
    <text evidence="17">The sequence shown here is derived from an EMBL/GenBank/DDBJ whole genome shotgun (WGS) entry which is preliminary data.</text>
</comment>
<dbReference type="InterPro" id="IPR012337">
    <property type="entry name" value="RNaseH-like_sf"/>
</dbReference>
<feature type="domain" description="Integrase catalytic" evidence="16">
    <location>
        <begin position="850"/>
        <end position="1015"/>
    </location>
</feature>
<dbReference type="Pfam" id="PF00078">
    <property type="entry name" value="RVT_1"/>
    <property type="match status" value="1"/>
</dbReference>
<dbReference type="InterPro" id="IPR043128">
    <property type="entry name" value="Rev_trsase/Diguanyl_cyclase"/>
</dbReference>
<gene>
    <name evidence="17" type="ORF">EPUL_004731</name>
</gene>
<dbReference type="AlphaFoldDB" id="A0A2S4PKR9"/>
<evidence type="ECO:0000256" key="6">
    <source>
        <dbReference type="ARBA" id="ARBA00022750"/>
    </source>
</evidence>
<feature type="non-terminal residue" evidence="17">
    <location>
        <position position="1"/>
    </location>
</feature>
<dbReference type="STRING" id="225359.A0A2S4PKR9"/>
<keyword evidence="18" id="KW-1185">Reference proteome</keyword>
<evidence type="ECO:0000256" key="12">
    <source>
        <dbReference type="ARBA" id="ARBA00022918"/>
    </source>
</evidence>
<keyword evidence="6" id="KW-0064">Aspartyl protease</keyword>
<dbReference type="GO" id="GO:0015074">
    <property type="term" value="P:DNA integration"/>
    <property type="evidence" value="ECO:0007669"/>
    <property type="project" value="UniProtKB-KW"/>
</dbReference>
<dbReference type="GO" id="GO:0006310">
    <property type="term" value="P:DNA recombination"/>
    <property type="evidence" value="ECO:0007669"/>
    <property type="project" value="UniProtKB-KW"/>
</dbReference>
<dbReference type="InterPro" id="IPR001584">
    <property type="entry name" value="Integrase_cat-core"/>
</dbReference>
<evidence type="ECO:0000256" key="1">
    <source>
        <dbReference type="ARBA" id="ARBA00022670"/>
    </source>
</evidence>
<dbReference type="OrthoDB" id="5423428at2759"/>
<dbReference type="Gene3D" id="3.10.10.10">
    <property type="entry name" value="HIV Type 1 Reverse Transcriptase, subunit A, domain 1"/>
    <property type="match status" value="1"/>
</dbReference>
<evidence type="ECO:0000256" key="2">
    <source>
        <dbReference type="ARBA" id="ARBA00022679"/>
    </source>
</evidence>
<evidence type="ECO:0000259" key="16">
    <source>
        <dbReference type="PROSITE" id="PS50994"/>
    </source>
</evidence>
<dbReference type="GO" id="GO:0005634">
    <property type="term" value="C:nucleus"/>
    <property type="evidence" value="ECO:0007669"/>
    <property type="project" value="UniProtKB-ARBA"/>
</dbReference>
<dbReference type="GO" id="GO:0003964">
    <property type="term" value="F:RNA-directed DNA polymerase activity"/>
    <property type="evidence" value="ECO:0007669"/>
    <property type="project" value="UniProtKB-KW"/>
</dbReference>
<dbReference type="SUPFAM" id="SSF56672">
    <property type="entry name" value="DNA/RNA polymerases"/>
    <property type="match status" value="1"/>
</dbReference>
<dbReference type="Gene3D" id="3.30.420.10">
    <property type="entry name" value="Ribonuclease H-like superfamily/Ribonuclease H"/>
    <property type="match status" value="1"/>
</dbReference>
<dbReference type="InterPro" id="IPR036397">
    <property type="entry name" value="RNaseH_sf"/>
</dbReference>
<proteinExistence type="predicted"/>
<dbReference type="InterPro" id="IPR004875">
    <property type="entry name" value="DDE_SF_endonuclease_dom"/>
</dbReference>
<dbReference type="GO" id="GO:0003723">
    <property type="term" value="F:RNA binding"/>
    <property type="evidence" value="ECO:0007669"/>
    <property type="project" value="UniProtKB-KW"/>
</dbReference>
<evidence type="ECO:0000256" key="13">
    <source>
        <dbReference type="ARBA" id="ARBA00022932"/>
    </source>
</evidence>
<dbReference type="InterPro" id="IPR041373">
    <property type="entry name" value="RT_RNaseH"/>
</dbReference>
<evidence type="ECO:0000313" key="17">
    <source>
        <dbReference type="EMBL" id="POS82631.1"/>
    </source>
</evidence>
<dbReference type="GO" id="GO:0046872">
    <property type="term" value="F:metal ion binding"/>
    <property type="evidence" value="ECO:0007669"/>
    <property type="project" value="UniProtKB-KW"/>
</dbReference>
<dbReference type="Proteomes" id="UP000237438">
    <property type="component" value="Unassembled WGS sequence"/>
</dbReference>
<dbReference type="CDD" id="cd01647">
    <property type="entry name" value="RT_LTR"/>
    <property type="match status" value="1"/>
</dbReference>
<keyword evidence="2" id="KW-0808">Transferase</keyword>
<dbReference type="PANTHER" id="PTHR37984">
    <property type="entry name" value="PROTEIN CBG26694"/>
    <property type="match status" value="1"/>
</dbReference>
<evidence type="ECO:0000256" key="4">
    <source>
        <dbReference type="ARBA" id="ARBA00022722"/>
    </source>
</evidence>
<keyword evidence="3" id="KW-0548">Nucleotidyltransferase</keyword>
<keyword evidence="15" id="KW-0233">DNA recombination</keyword>
<keyword evidence="7" id="KW-0255">Endonuclease</keyword>
<dbReference type="PROSITE" id="PS50994">
    <property type="entry name" value="INTEGRASE"/>
    <property type="match status" value="1"/>
</dbReference>
<dbReference type="GO" id="GO:0003677">
    <property type="term" value="F:DNA binding"/>
    <property type="evidence" value="ECO:0007669"/>
    <property type="project" value="UniProtKB-KW"/>
</dbReference>
<evidence type="ECO:0000256" key="3">
    <source>
        <dbReference type="ARBA" id="ARBA00022695"/>
    </source>
</evidence>
<protein>
    <recommendedName>
        <fullName evidence="16">Integrase catalytic domain-containing protein</fullName>
    </recommendedName>
</protein>
<reference evidence="17 18" key="1">
    <citation type="submission" date="2017-10" db="EMBL/GenBank/DDBJ databases">
        <title>Development of genomic resources for the powdery mildew, Erysiphe pulchra.</title>
        <authorList>
            <person name="Wadl P.A."/>
            <person name="Mack B.M."/>
            <person name="Moore G."/>
            <person name="Beltz S.B."/>
        </authorList>
    </citation>
    <scope>NUCLEOTIDE SEQUENCE [LARGE SCALE GENOMIC DNA]</scope>
    <source>
        <strain evidence="17">Cflorida</strain>
    </source>
</reference>
<dbReference type="GO" id="GO:0006508">
    <property type="term" value="P:proteolysis"/>
    <property type="evidence" value="ECO:0007669"/>
    <property type="project" value="UniProtKB-KW"/>
</dbReference>
<evidence type="ECO:0000256" key="15">
    <source>
        <dbReference type="ARBA" id="ARBA00023172"/>
    </source>
</evidence>
<keyword evidence="11" id="KW-0229">DNA integration</keyword>
<feature type="non-terminal residue" evidence="17">
    <location>
        <position position="1196"/>
    </location>
</feature>
<evidence type="ECO:0000256" key="7">
    <source>
        <dbReference type="ARBA" id="ARBA00022759"/>
    </source>
</evidence>
<keyword evidence="12" id="KW-0695">RNA-directed DNA polymerase</keyword>
<evidence type="ECO:0000313" key="18">
    <source>
        <dbReference type="Proteomes" id="UP000237438"/>
    </source>
</evidence>
<evidence type="ECO:0000256" key="10">
    <source>
        <dbReference type="ARBA" id="ARBA00022884"/>
    </source>
</evidence>